<feature type="transmembrane region" description="Helical" evidence="1">
    <location>
        <begin position="7"/>
        <end position="26"/>
    </location>
</feature>
<dbReference type="PANTHER" id="PTHR46825:SF9">
    <property type="entry name" value="BETA-LACTAMASE-RELATED DOMAIN-CONTAINING PROTEIN"/>
    <property type="match status" value="1"/>
</dbReference>
<dbReference type="InterPro" id="IPR050491">
    <property type="entry name" value="AmpC-like"/>
</dbReference>
<dbReference type="InterPro" id="IPR012338">
    <property type="entry name" value="Beta-lactam/transpept-like"/>
</dbReference>
<dbReference type="PANTHER" id="PTHR46825">
    <property type="entry name" value="D-ALANYL-D-ALANINE-CARBOXYPEPTIDASE/ENDOPEPTIDASE AMPH"/>
    <property type="match status" value="1"/>
</dbReference>
<feature type="domain" description="Beta-lactamase-related" evidence="2">
    <location>
        <begin position="50"/>
        <end position="414"/>
    </location>
</feature>
<organism evidence="3">
    <name type="scientific">viral metagenome</name>
    <dbReference type="NCBI Taxonomy" id="1070528"/>
    <lineage>
        <taxon>unclassified sequences</taxon>
        <taxon>metagenomes</taxon>
        <taxon>organismal metagenomes</taxon>
    </lineage>
</organism>
<sequence length="439" mass="49258">MNHDVMFILIIGAIILLIFFITYTHYEENFEPIYDNGSDSTTRMMNSFEIFRQQMNIPAMQVNVMQNGVKTYGSNHSAKDVQIWDTVVDTPVRDNTLFRIASVTKPITAIAILHLVDRGKLSLEDKMTTILTDGKLIDPSTIYDKRMNDITVRDLLRHSGGWDTSLGLDLSAPFAKTLFPEIINDKFLAPFDPQYDALKLASPDRNSTANATDLIKFMMRFPLNFDPGSREKYSNLGYNILGRIIEIVSGNPYDVFIQNNIFGPADFEYPAFIGNEQITNKHIDETFYFDGPEDNPEYSVVAGVSYKTPSAYGSFILDVMDAHGGWVMTATDLSKVGMRMLNLGYFSQAVFDEILKRPSYIDPGATTFYSLGMSVTNMPDGDIMLSHNGALTFGTFGFIGMMINKKLVVSVITNHIDYNIPNFLGSFSKLVTNLFSGQQ</sequence>
<evidence type="ECO:0000256" key="1">
    <source>
        <dbReference type="SAM" id="Phobius"/>
    </source>
</evidence>
<keyword evidence="1" id="KW-0812">Transmembrane</keyword>
<protein>
    <recommendedName>
        <fullName evidence="2">Beta-lactamase-related domain-containing protein</fullName>
    </recommendedName>
</protein>
<evidence type="ECO:0000313" key="3">
    <source>
        <dbReference type="EMBL" id="QHT01264.1"/>
    </source>
</evidence>
<evidence type="ECO:0000259" key="2">
    <source>
        <dbReference type="Pfam" id="PF00144"/>
    </source>
</evidence>
<reference evidence="3" key="1">
    <citation type="journal article" date="2020" name="Nature">
        <title>Giant virus diversity and host interactions through global metagenomics.</title>
        <authorList>
            <person name="Schulz F."/>
            <person name="Roux S."/>
            <person name="Paez-Espino D."/>
            <person name="Jungbluth S."/>
            <person name="Walsh D.A."/>
            <person name="Denef V.J."/>
            <person name="McMahon K.D."/>
            <person name="Konstantinidis K.T."/>
            <person name="Eloe-Fadrosh E.A."/>
            <person name="Kyrpides N.C."/>
            <person name="Woyke T."/>
        </authorList>
    </citation>
    <scope>NUCLEOTIDE SEQUENCE</scope>
    <source>
        <strain evidence="3">GVMAG-M-3300020192-26</strain>
    </source>
</reference>
<keyword evidence="1" id="KW-1133">Transmembrane helix</keyword>
<dbReference type="InterPro" id="IPR001466">
    <property type="entry name" value="Beta-lactam-related"/>
</dbReference>
<keyword evidence="1" id="KW-0472">Membrane</keyword>
<dbReference type="EMBL" id="MN739367">
    <property type="protein sequence ID" value="QHT01264.1"/>
    <property type="molecule type" value="Genomic_DNA"/>
</dbReference>
<proteinExistence type="predicted"/>
<dbReference type="SUPFAM" id="SSF56601">
    <property type="entry name" value="beta-lactamase/transpeptidase-like"/>
    <property type="match status" value="1"/>
</dbReference>
<dbReference type="Pfam" id="PF00144">
    <property type="entry name" value="Beta-lactamase"/>
    <property type="match status" value="1"/>
</dbReference>
<accession>A0A6C0CCJ1</accession>
<dbReference type="Gene3D" id="3.40.710.10">
    <property type="entry name" value="DD-peptidase/beta-lactamase superfamily"/>
    <property type="match status" value="1"/>
</dbReference>
<name>A0A6C0CCJ1_9ZZZZ</name>
<dbReference type="AlphaFoldDB" id="A0A6C0CCJ1"/>